<accession>A0A6M3KMT2</accession>
<name>A0A6M3KMT2_9ZZZZ</name>
<organism evidence="1">
    <name type="scientific">viral metagenome</name>
    <dbReference type="NCBI Taxonomy" id="1070528"/>
    <lineage>
        <taxon>unclassified sequences</taxon>
        <taxon>metagenomes</taxon>
        <taxon>organismal metagenomes</taxon>
    </lineage>
</organism>
<proteinExistence type="predicted"/>
<dbReference type="AlphaFoldDB" id="A0A6M3KMT2"/>
<protein>
    <submittedName>
        <fullName evidence="1">Uncharacterized protein</fullName>
    </submittedName>
</protein>
<sequence>MRIISFSEKWHKLHLELPVEKRPDFCTFRYWYWQLGWGVQVFYKNRSRIPGVREKLGEATIIKAEPRELDKFAAEKGWNDYPLVTDTEAQEDGFPNLDEMVKFMEKQYGGLDWYPVMNKLTLRWLAPTISTTEEGE</sequence>
<reference evidence="1" key="1">
    <citation type="submission" date="2020-03" db="EMBL/GenBank/DDBJ databases">
        <title>The deep terrestrial virosphere.</title>
        <authorList>
            <person name="Holmfeldt K."/>
            <person name="Nilsson E."/>
            <person name="Simone D."/>
            <person name="Lopez-Fernandez M."/>
            <person name="Wu X."/>
            <person name="de Brujin I."/>
            <person name="Lundin D."/>
            <person name="Andersson A."/>
            <person name="Bertilsson S."/>
            <person name="Dopson M."/>
        </authorList>
    </citation>
    <scope>NUCLEOTIDE SEQUENCE</scope>
    <source>
        <strain evidence="1">MM415A00385</strain>
    </source>
</reference>
<evidence type="ECO:0000313" key="1">
    <source>
        <dbReference type="EMBL" id="QJA82618.1"/>
    </source>
</evidence>
<dbReference type="EMBL" id="MT142492">
    <property type="protein sequence ID" value="QJA82618.1"/>
    <property type="molecule type" value="Genomic_DNA"/>
</dbReference>
<gene>
    <name evidence="1" type="ORF">MM415A00385_0008</name>
</gene>